<evidence type="ECO:0000259" key="1">
    <source>
        <dbReference type="Pfam" id="PF01208"/>
    </source>
</evidence>
<dbReference type="PANTHER" id="PTHR47099">
    <property type="entry name" value="METHYLCOBAMIDE:COM METHYLTRANSFERASE MTBA"/>
    <property type="match status" value="1"/>
</dbReference>
<dbReference type="PANTHER" id="PTHR47099:SF1">
    <property type="entry name" value="METHYLCOBAMIDE:COM METHYLTRANSFERASE MTBA"/>
    <property type="match status" value="1"/>
</dbReference>
<dbReference type="Gene3D" id="3.20.20.210">
    <property type="match status" value="1"/>
</dbReference>
<gene>
    <name evidence="2" type="ORF">H8695_03350</name>
</gene>
<dbReference type="EMBL" id="JACRSP010000001">
    <property type="protein sequence ID" value="MBC8535726.1"/>
    <property type="molecule type" value="Genomic_DNA"/>
</dbReference>
<reference evidence="2" key="1">
    <citation type="submission" date="2020-08" db="EMBL/GenBank/DDBJ databases">
        <title>Genome public.</title>
        <authorList>
            <person name="Liu C."/>
            <person name="Sun Q."/>
        </authorList>
    </citation>
    <scope>NUCLEOTIDE SEQUENCE</scope>
    <source>
        <strain evidence="2">BX7</strain>
    </source>
</reference>
<organism evidence="2 3">
    <name type="scientific">Feifania hominis</name>
    <dbReference type="NCBI Taxonomy" id="2763660"/>
    <lineage>
        <taxon>Bacteria</taxon>
        <taxon>Bacillati</taxon>
        <taxon>Bacillota</taxon>
        <taxon>Clostridia</taxon>
        <taxon>Eubacteriales</taxon>
        <taxon>Feifaniaceae</taxon>
        <taxon>Feifania</taxon>
    </lineage>
</organism>
<dbReference type="InterPro" id="IPR038071">
    <property type="entry name" value="UROD/MetE-like_sf"/>
</dbReference>
<comment type="caution">
    <text evidence="2">The sequence shown here is derived from an EMBL/GenBank/DDBJ whole genome shotgun (WGS) entry which is preliminary data.</text>
</comment>
<feature type="domain" description="Uroporphyrinogen decarboxylase (URO-D)" evidence="1">
    <location>
        <begin position="78"/>
        <end position="329"/>
    </location>
</feature>
<keyword evidence="3" id="KW-1185">Reference proteome</keyword>
<evidence type="ECO:0000313" key="2">
    <source>
        <dbReference type="EMBL" id="MBC8535726.1"/>
    </source>
</evidence>
<dbReference type="InterPro" id="IPR052024">
    <property type="entry name" value="Methanogen_methyltrans"/>
</dbReference>
<dbReference type="Pfam" id="PF01208">
    <property type="entry name" value="URO-D"/>
    <property type="match status" value="1"/>
</dbReference>
<protein>
    <recommendedName>
        <fullName evidence="1">Uroporphyrinogen decarboxylase (URO-D) domain-containing protein</fullName>
    </recommendedName>
</protein>
<dbReference type="GO" id="GO:0006779">
    <property type="term" value="P:porphyrin-containing compound biosynthetic process"/>
    <property type="evidence" value="ECO:0007669"/>
    <property type="project" value="InterPro"/>
</dbReference>
<dbReference type="SUPFAM" id="SSF51726">
    <property type="entry name" value="UROD/MetE-like"/>
    <property type="match status" value="1"/>
</dbReference>
<accession>A0A926DCL2</accession>
<dbReference type="GO" id="GO:0004853">
    <property type="term" value="F:uroporphyrinogen decarboxylase activity"/>
    <property type="evidence" value="ECO:0007669"/>
    <property type="project" value="InterPro"/>
</dbReference>
<name>A0A926DCL2_9FIRM</name>
<proteinExistence type="predicted"/>
<dbReference type="AlphaFoldDB" id="A0A926DCL2"/>
<dbReference type="InterPro" id="IPR000257">
    <property type="entry name" value="Uroporphyrinogen_deCOase"/>
</dbReference>
<evidence type="ECO:0000313" key="3">
    <source>
        <dbReference type="Proteomes" id="UP000620366"/>
    </source>
</evidence>
<sequence>MTKRERFMNFLANKPVDRVPVAFFHHFCSENEWFKGLENEAIFEKNIEGHRKAREIFDPDVIKIMNDSLMIMPLDTSFVKTPADLRKIQPPAMDSAFVKKTRELTLRAMEFYAGSDAPVYVTGFSPIMVLRASMGGIAPVEGEKPRLVSFLEEDPDSVVAALDILAESIMAIDEMLIKECKAEGLYFSVNNQSHIIPDELYSKYVTPSDMKVMDHANTLSDINLLHICGYHGRANNLELFKNYKAAAYNWAVHAEGVTLSEGKKLFGGKPVFGGFEQATVIYTGTREEVEAATYAILDEAGQIGVMLGADCTVPTDIDDNRLEWVRQAAIKYAAK</sequence>
<dbReference type="Proteomes" id="UP000620366">
    <property type="component" value="Unassembled WGS sequence"/>
</dbReference>